<feature type="transmembrane region" description="Helical" evidence="1">
    <location>
        <begin position="38"/>
        <end position="59"/>
    </location>
</feature>
<dbReference type="Proteomes" id="UP000478493">
    <property type="component" value="Unassembled WGS sequence"/>
</dbReference>
<proteinExistence type="predicted"/>
<sequence length="62" mass="7158">MAVFYLISVLSILIVFIVPCIIGTRYMIKKQIAWHIQILWLLLIVLTSYGGLVVCMLYNKDI</sequence>
<reference evidence="3 4" key="1">
    <citation type="submission" date="2018-08" db="EMBL/GenBank/DDBJ databases">
        <title>A genome reference for cultivated species of the human gut microbiota.</title>
        <authorList>
            <person name="Zou Y."/>
            <person name="Xue W."/>
            <person name="Luo G."/>
        </authorList>
    </citation>
    <scope>NUCLEOTIDE SEQUENCE [LARGE SCALE GENOMIC DNA]</scope>
    <source>
        <strain evidence="3 4">AM17-48</strain>
    </source>
</reference>
<accession>A0A371A4W7</accession>
<comment type="caution">
    <text evidence="3">The sequence shown here is derived from an EMBL/GenBank/DDBJ whole genome shotgun (WGS) entry which is preliminary data.</text>
</comment>
<feature type="transmembrane region" description="Helical" evidence="1">
    <location>
        <begin position="6"/>
        <end position="26"/>
    </location>
</feature>
<evidence type="ECO:0000313" key="3">
    <source>
        <dbReference type="EMBL" id="RHH40895.1"/>
    </source>
</evidence>
<evidence type="ECO:0000256" key="1">
    <source>
        <dbReference type="SAM" id="Phobius"/>
    </source>
</evidence>
<reference evidence="2 5" key="2">
    <citation type="journal article" date="2019" name="Nat. Med.">
        <title>A library of human gut bacterial isolates paired with longitudinal multiomics data enables mechanistic microbiome research.</title>
        <authorList>
            <person name="Poyet M."/>
            <person name="Groussin M."/>
            <person name="Gibbons S.M."/>
            <person name="Avila-Pacheco J."/>
            <person name="Jiang X."/>
            <person name="Kearney S.M."/>
            <person name="Perrotta A.R."/>
            <person name="Berdy B."/>
            <person name="Zhao S."/>
            <person name="Lieberman T.D."/>
            <person name="Swanson P.K."/>
            <person name="Smith M."/>
            <person name="Roesemann S."/>
            <person name="Alexander J.E."/>
            <person name="Rich S.A."/>
            <person name="Livny J."/>
            <person name="Vlamakis H."/>
            <person name="Clish C."/>
            <person name="Bullock K."/>
            <person name="Deik A."/>
            <person name="Scott J."/>
            <person name="Pierce K.A."/>
            <person name="Xavier R.J."/>
            <person name="Alm E.J."/>
        </authorList>
    </citation>
    <scope>NUCLEOTIDE SEQUENCE [LARGE SCALE GENOMIC DNA]</scope>
    <source>
        <strain evidence="2 5">BIOML-A41</strain>
    </source>
</reference>
<dbReference type="AlphaFoldDB" id="A0A371A4W7"/>
<keyword evidence="1" id="KW-0472">Membrane</keyword>
<dbReference type="EMBL" id="VWGP01000028">
    <property type="protein sequence ID" value="KAA4527798.1"/>
    <property type="molecule type" value="Genomic_DNA"/>
</dbReference>
<keyword evidence="1" id="KW-1133">Transmembrane helix</keyword>
<gene>
    <name evidence="3" type="ORF">DW206_21925</name>
    <name evidence="2" type="ORF">F3B85_24540</name>
</gene>
<evidence type="ECO:0000313" key="5">
    <source>
        <dbReference type="Proteomes" id="UP000478493"/>
    </source>
</evidence>
<dbReference type="EMBL" id="QRJR01000031">
    <property type="protein sequence ID" value="RHH40895.1"/>
    <property type="molecule type" value="Genomic_DNA"/>
</dbReference>
<protein>
    <submittedName>
        <fullName evidence="3">Uncharacterized protein</fullName>
    </submittedName>
</protein>
<organism evidence="3 4">
    <name type="scientific">Bacteroides ovatus</name>
    <dbReference type="NCBI Taxonomy" id="28116"/>
    <lineage>
        <taxon>Bacteria</taxon>
        <taxon>Pseudomonadati</taxon>
        <taxon>Bacteroidota</taxon>
        <taxon>Bacteroidia</taxon>
        <taxon>Bacteroidales</taxon>
        <taxon>Bacteroidaceae</taxon>
        <taxon>Bacteroides</taxon>
    </lineage>
</organism>
<keyword evidence="1" id="KW-0812">Transmembrane</keyword>
<dbReference type="Proteomes" id="UP000283329">
    <property type="component" value="Unassembled WGS sequence"/>
</dbReference>
<name>A0A371A4W7_BACOV</name>
<evidence type="ECO:0000313" key="4">
    <source>
        <dbReference type="Proteomes" id="UP000283329"/>
    </source>
</evidence>
<evidence type="ECO:0000313" key="2">
    <source>
        <dbReference type="EMBL" id="KAA4527798.1"/>
    </source>
</evidence>